<evidence type="ECO:0000313" key="1">
    <source>
        <dbReference type="EMBL" id="GAA4885879.1"/>
    </source>
</evidence>
<dbReference type="Proteomes" id="UP001499988">
    <property type="component" value="Unassembled WGS sequence"/>
</dbReference>
<name>A0ABP9EUJ6_9GAMM</name>
<organism evidence="1 2">
    <name type="scientific">Ferrimonas pelagia</name>
    <dbReference type="NCBI Taxonomy" id="1177826"/>
    <lineage>
        <taxon>Bacteria</taxon>
        <taxon>Pseudomonadati</taxon>
        <taxon>Pseudomonadota</taxon>
        <taxon>Gammaproteobacteria</taxon>
        <taxon>Alteromonadales</taxon>
        <taxon>Ferrimonadaceae</taxon>
        <taxon>Ferrimonas</taxon>
    </lineage>
</organism>
<reference evidence="2" key="1">
    <citation type="journal article" date="2019" name="Int. J. Syst. Evol. Microbiol.">
        <title>The Global Catalogue of Microorganisms (GCM) 10K type strain sequencing project: providing services to taxonomists for standard genome sequencing and annotation.</title>
        <authorList>
            <consortium name="The Broad Institute Genomics Platform"/>
            <consortium name="The Broad Institute Genome Sequencing Center for Infectious Disease"/>
            <person name="Wu L."/>
            <person name="Ma J."/>
        </authorList>
    </citation>
    <scope>NUCLEOTIDE SEQUENCE [LARGE SCALE GENOMIC DNA]</scope>
    <source>
        <strain evidence="2">JCM 18401</strain>
    </source>
</reference>
<dbReference type="EMBL" id="BAABJZ010000060">
    <property type="protein sequence ID" value="GAA4885879.1"/>
    <property type="molecule type" value="Genomic_DNA"/>
</dbReference>
<proteinExistence type="predicted"/>
<keyword evidence="2" id="KW-1185">Reference proteome</keyword>
<evidence type="ECO:0000313" key="2">
    <source>
        <dbReference type="Proteomes" id="UP001499988"/>
    </source>
</evidence>
<accession>A0ABP9EUJ6</accession>
<comment type="caution">
    <text evidence="1">The sequence shown here is derived from an EMBL/GenBank/DDBJ whole genome shotgun (WGS) entry which is preliminary data.</text>
</comment>
<dbReference type="RefSeq" id="WP_345335144.1">
    <property type="nucleotide sequence ID" value="NZ_BAABJZ010000060.1"/>
</dbReference>
<sequence length="117" mass="13111">MDRDIDSEVLIGPWYQRTEAVDEQLPSSLVATMWLCMLASVDKSHLEMIGDCNMAVAFDLGIAVQVAEEELIPLPEMMAEVFQFYNDKLELGLPSLILANQVAASYRASQQSQHQLH</sequence>
<protein>
    <submittedName>
        <fullName evidence="1">Uncharacterized protein</fullName>
    </submittedName>
</protein>
<gene>
    <name evidence="1" type="ORF">GCM10023333_19070</name>
</gene>